<name>A0ABD1NFX5_9FABA</name>
<feature type="compositionally biased region" description="Low complexity" evidence="1">
    <location>
        <begin position="33"/>
        <end position="43"/>
    </location>
</feature>
<feature type="compositionally biased region" description="Polar residues" evidence="1">
    <location>
        <begin position="1"/>
        <end position="10"/>
    </location>
</feature>
<evidence type="ECO:0000313" key="3">
    <source>
        <dbReference type="EMBL" id="KAL2347036.1"/>
    </source>
</evidence>
<dbReference type="CDD" id="cd10568">
    <property type="entry name" value="SWIB_like"/>
    <property type="match status" value="1"/>
</dbReference>
<protein>
    <recommendedName>
        <fullName evidence="2">DM2 domain-containing protein</fullName>
    </recommendedName>
</protein>
<dbReference type="SMART" id="SM00151">
    <property type="entry name" value="SWIB"/>
    <property type="match status" value="1"/>
</dbReference>
<dbReference type="InterPro" id="IPR003121">
    <property type="entry name" value="SWIB_MDM2_domain"/>
</dbReference>
<dbReference type="EMBL" id="JBGMDY010000001">
    <property type="protein sequence ID" value="KAL2347036.1"/>
    <property type="molecule type" value="Genomic_DNA"/>
</dbReference>
<evidence type="ECO:0000256" key="1">
    <source>
        <dbReference type="SAM" id="MobiDB-lite"/>
    </source>
</evidence>
<dbReference type="Gene3D" id="1.10.245.10">
    <property type="entry name" value="SWIB/MDM2 domain"/>
    <property type="match status" value="1"/>
</dbReference>
<dbReference type="AlphaFoldDB" id="A0ABD1NFX5"/>
<accession>A0ABD1NFX5</accession>
<feature type="compositionally biased region" description="Low complexity" evidence="1">
    <location>
        <begin position="103"/>
        <end position="122"/>
    </location>
</feature>
<dbReference type="SUPFAM" id="SSF47592">
    <property type="entry name" value="SWIB/MDM2 domain"/>
    <property type="match status" value="1"/>
</dbReference>
<dbReference type="Proteomes" id="UP001603857">
    <property type="component" value="Unassembled WGS sequence"/>
</dbReference>
<feature type="domain" description="DM2" evidence="2">
    <location>
        <begin position="312"/>
        <end position="389"/>
    </location>
</feature>
<keyword evidence="4" id="KW-1185">Reference proteome</keyword>
<evidence type="ECO:0000259" key="2">
    <source>
        <dbReference type="PROSITE" id="PS51925"/>
    </source>
</evidence>
<sequence>MNNQAKNVGASSLFGPSGMTPQPQSQPQPHHPNPIQHWNHPIPLFSQPQSHPRAQIPGLFQFSEPQSHVLAAAQTQYAQAQLQSQPARAHPQLQTQPFARLHNVNTNTTNDTSTPPTGSARRATPKPPTRPHNSSSMNHSTLTRTMELTPASWKKKQKPEKVAALLPNSAFYTQLLDFEAQVDTALARKKIDLQEARLPPHVLRTLRVYVFNTFSNHAKMDSNNNKANESSWSLKITGRILDNGISQRSSPSHPKFSAFFKKITIHLDQSLYPDDHVIVWDSARSPTLQDGFEVKRKGNKEFTAVIVIEMNYTPEKFVVSPQLSKLLGIEVETRPRIIASLFNYMKSRKLRSPNDPSLFICDPSLQRVFGEEKMNFTLISQKLWQHLSQPQPIHLEHKIKLSGHSPAESACYDIQVDVPFPMEKDKSTFLASLDGQKEIEAYDEAICASIKNIQEHHRRRAFFLSFSQSPAEFISTLIASQSKDIKLVAGDAIHNVEKELQTEFYNQPWVEDAVIRYLNRKTTRSDAPGRN</sequence>
<dbReference type="Pfam" id="PF02201">
    <property type="entry name" value="SWIB"/>
    <property type="match status" value="1"/>
</dbReference>
<feature type="region of interest" description="Disordered" evidence="1">
    <location>
        <begin position="1"/>
        <end position="53"/>
    </location>
</feature>
<feature type="compositionally biased region" description="Polar residues" evidence="1">
    <location>
        <begin position="132"/>
        <end position="144"/>
    </location>
</feature>
<comment type="caution">
    <text evidence="3">The sequence shown here is derived from an EMBL/GenBank/DDBJ whole genome shotgun (WGS) entry which is preliminary data.</text>
</comment>
<dbReference type="InterPro" id="IPR019835">
    <property type="entry name" value="SWIB_domain"/>
</dbReference>
<dbReference type="InterPro" id="IPR036885">
    <property type="entry name" value="SWIB_MDM2_dom_sf"/>
</dbReference>
<feature type="region of interest" description="Disordered" evidence="1">
    <location>
        <begin position="99"/>
        <end position="144"/>
    </location>
</feature>
<dbReference type="PROSITE" id="PS51925">
    <property type="entry name" value="SWIB_MDM2"/>
    <property type="match status" value="1"/>
</dbReference>
<proteinExistence type="predicted"/>
<organism evidence="3 4">
    <name type="scientific">Flemingia macrophylla</name>
    <dbReference type="NCBI Taxonomy" id="520843"/>
    <lineage>
        <taxon>Eukaryota</taxon>
        <taxon>Viridiplantae</taxon>
        <taxon>Streptophyta</taxon>
        <taxon>Embryophyta</taxon>
        <taxon>Tracheophyta</taxon>
        <taxon>Spermatophyta</taxon>
        <taxon>Magnoliopsida</taxon>
        <taxon>eudicotyledons</taxon>
        <taxon>Gunneridae</taxon>
        <taxon>Pentapetalae</taxon>
        <taxon>rosids</taxon>
        <taxon>fabids</taxon>
        <taxon>Fabales</taxon>
        <taxon>Fabaceae</taxon>
        <taxon>Papilionoideae</taxon>
        <taxon>50 kb inversion clade</taxon>
        <taxon>NPAAA clade</taxon>
        <taxon>indigoferoid/millettioid clade</taxon>
        <taxon>Phaseoleae</taxon>
        <taxon>Flemingia</taxon>
    </lineage>
</organism>
<gene>
    <name evidence="3" type="ORF">Fmac_001036</name>
</gene>
<dbReference type="PANTHER" id="PTHR13844">
    <property type="entry name" value="SWI/SNF-RELATED MATRIX-ASSOCIATED ACTIN-DEPENDENT REGULATOR OF CHROMATIN SUBFAMILY D"/>
    <property type="match status" value="1"/>
</dbReference>
<reference evidence="3 4" key="1">
    <citation type="submission" date="2024-08" db="EMBL/GenBank/DDBJ databases">
        <title>Insights into the chromosomal genome structure of Flemingia macrophylla.</title>
        <authorList>
            <person name="Ding Y."/>
            <person name="Zhao Y."/>
            <person name="Bi W."/>
            <person name="Wu M."/>
            <person name="Zhao G."/>
            <person name="Gong Y."/>
            <person name="Li W."/>
            <person name="Zhang P."/>
        </authorList>
    </citation>
    <scope>NUCLEOTIDE SEQUENCE [LARGE SCALE GENOMIC DNA]</scope>
    <source>
        <strain evidence="3">DYQJB</strain>
        <tissue evidence="3">Leaf</tissue>
    </source>
</reference>
<evidence type="ECO:0000313" key="4">
    <source>
        <dbReference type="Proteomes" id="UP001603857"/>
    </source>
</evidence>